<dbReference type="PRINTS" id="PR00038">
    <property type="entry name" value="HTHLUXR"/>
</dbReference>
<dbReference type="Gene3D" id="1.10.10.10">
    <property type="entry name" value="Winged helix-like DNA-binding domain superfamily/Winged helix DNA-binding domain"/>
    <property type="match status" value="1"/>
</dbReference>
<keyword evidence="1" id="KW-0805">Transcription regulation</keyword>
<dbReference type="InterPro" id="IPR016032">
    <property type="entry name" value="Sig_transdc_resp-reg_C-effctor"/>
</dbReference>
<dbReference type="PANTHER" id="PTHR44688">
    <property type="entry name" value="DNA-BINDING TRANSCRIPTIONAL ACTIVATOR DEVR_DOSR"/>
    <property type="match status" value="1"/>
</dbReference>
<evidence type="ECO:0000256" key="1">
    <source>
        <dbReference type="ARBA" id="ARBA00023015"/>
    </source>
</evidence>
<organism evidence="6 7">
    <name type="scientific">Serratia fonticola</name>
    <dbReference type="NCBI Taxonomy" id="47917"/>
    <lineage>
        <taxon>Bacteria</taxon>
        <taxon>Pseudomonadati</taxon>
        <taxon>Pseudomonadota</taxon>
        <taxon>Gammaproteobacteria</taxon>
        <taxon>Enterobacterales</taxon>
        <taxon>Yersiniaceae</taxon>
        <taxon>Serratia</taxon>
    </lineage>
</organism>
<dbReference type="Pfam" id="PF00196">
    <property type="entry name" value="GerE"/>
    <property type="match status" value="1"/>
</dbReference>
<proteinExistence type="predicted"/>
<keyword evidence="3" id="KW-0010">Activator</keyword>
<evidence type="ECO:0000256" key="2">
    <source>
        <dbReference type="ARBA" id="ARBA00023125"/>
    </source>
</evidence>
<accession>A0ABY9PRI5</accession>
<gene>
    <name evidence="6" type="ORF">RFB13_06955</name>
</gene>
<dbReference type="Proteomes" id="UP001235341">
    <property type="component" value="Chromosome"/>
</dbReference>
<dbReference type="PROSITE" id="PS50043">
    <property type="entry name" value="HTH_LUXR_2"/>
    <property type="match status" value="1"/>
</dbReference>
<dbReference type="RefSeq" id="WP_309206161.1">
    <property type="nucleotide sequence ID" value="NZ_CP133586.1"/>
</dbReference>
<dbReference type="CDD" id="cd06170">
    <property type="entry name" value="LuxR_C_like"/>
    <property type="match status" value="1"/>
</dbReference>
<dbReference type="PROSITE" id="PS00622">
    <property type="entry name" value="HTH_LUXR_1"/>
    <property type="match status" value="1"/>
</dbReference>
<protein>
    <submittedName>
        <fullName evidence="6">LuxR C-terminal-related transcriptional regulator</fullName>
    </submittedName>
</protein>
<evidence type="ECO:0000256" key="3">
    <source>
        <dbReference type="ARBA" id="ARBA00023159"/>
    </source>
</evidence>
<name>A0ABY9PRI5_SERFO</name>
<sequence>MIKIPPCELKTRSVYEFKESDVFIFHSLSHVDELSFLIAMTNFAGKLIFVQKRNLGELDFSLQEHVYLDANASIEAILKLINQNDGRAINFIRKHKLTQREKSILLHTIDGMNTQSIGQRLKISTKTVYAHRRNALHKLGGRNFFEIWPVKKEFQYQQALTSSLIDKSVRS</sequence>
<dbReference type="SMART" id="SM00421">
    <property type="entry name" value="HTH_LUXR"/>
    <property type="match status" value="1"/>
</dbReference>
<keyword evidence="7" id="KW-1185">Reference proteome</keyword>
<keyword evidence="2" id="KW-0238">DNA-binding</keyword>
<evidence type="ECO:0000256" key="4">
    <source>
        <dbReference type="ARBA" id="ARBA00023163"/>
    </source>
</evidence>
<reference evidence="6 7" key="1">
    <citation type="submission" date="2023-08" db="EMBL/GenBank/DDBJ databases">
        <title>Complete Genome and Methylome dissection of Serratia fonticola NEB369.</title>
        <authorList>
            <person name="Fomenkov A."/>
            <person name="Roberts R.D."/>
        </authorList>
    </citation>
    <scope>NUCLEOTIDE SEQUENCE [LARGE SCALE GENOMIC DNA]</scope>
    <source>
        <strain evidence="6 7">NEB369</strain>
    </source>
</reference>
<dbReference type="PANTHER" id="PTHR44688:SF16">
    <property type="entry name" value="DNA-BINDING TRANSCRIPTIONAL ACTIVATOR DEVR_DOSR"/>
    <property type="match status" value="1"/>
</dbReference>
<dbReference type="InterPro" id="IPR000792">
    <property type="entry name" value="Tscrpt_reg_LuxR_C"/>
</dbReference>
<evidence type="ECO:0000313" key="6">
    <source>
        <dbReference type="EMBL" id="WMT16060.1"/>
    </source>
</evidence>
<dbReference type="EMBL" id="CP133586">
    <property type="protein sequence ID" value="WMT16060.1"/>
    <property type="molecule type" value="Genomic_DNA"/>
</dbReference>
<dbReference type="SUPFAM" id="SSF46894">
    <property type="entry name" value="C-terminal effector domain of the bipartite response regulators"/>
    <property type="match status" value="1"/>
</dbReference>
<feature type="domain" description="HTH luxR-type" evidence="5">
    <location>
        <begin position="90"/>
        <end position="153"/>
    </location>
</feature>
<evidence type="ECO:0000313" key="7">
    <source>
        <dbReference type="Proteomes" id="UP001235341"/>
    </source>
</evidence>
<dbReference type="InterPro" id="IPR036388">
    <property type="entry name" value="WH-like_DNA-bd_sf"/>
</dbReference>
<keyword evidence="4" id="KW-0804">Transcription</keyword>
<evidence type="ECO:0000259" key="5">
    <source>
        <dbReference type="PROSITE" id="PS50043"/>
    </source>
</evidence>